<dbReference type="Proteomes" id="UP000002258">
    <property type="component" value="Chromosome 5"/>
</dbReference>
<feature type="compositionally biased region" description="Basic and acidic residues" evidence="1">
    <location>
        <begin position="37"/>
        <end position="59"/>
    </location>
</feature>
<evidence type="ECO:0000256" key="1">
    <source>
        <dbReference type="SAM" id="MobiDB-lite"/>
    </source>
</evidence>
<dbReference type="InParanoid" id="A3LW36"/>
<evidence type="ECO:0000313" key="3">
    <source>
        <dbReference type="Proteomes" id="UP000002258"/>
    </source>
</evidence>
<protein>
    <submittedName>
        <fullName evidence="2">Uncharacterized protein</fullName>
    </submittedName>
</protein>
<dbReference type="InterPro" id="IPR013169">
    <property type="entry name" value="mRNA_splic_Cwf18-like"/>
</dbReference>
<dbReference type="RefSeq" id="XP_001384925.2">
    <property type="nucleotide sequence ID" value="XM_001384888.1"/>
</dbReference>
<evidence type="ECO:0000313" key="2">
    <source>
        <dbReference type="EMBL" id="ABN66896.2"/>
    </source>
</evidence>
<dbReference type="HOGENOM" id="CLU_1750392_0_0_1"/>
<reference evidence="2 3" key="1">
    <citation type="journal article" date="2007" name="Nat. Biotechnol.">
        <title>Genome sequence of the lignocellulose-bioconverting and xylose-fermenting yeast Pichia stipitis.</title>
        <authorList>
            <person name="Jeffries T.W."/>
            <person name="Grigoriev I.V."/>
            <person name="Grimwood J."/>
            <person name="Laplaza J.M."/>
            <person name="Aerts A."/>
            <person name="Salamov A."/>
            <person name="Schmutz J."/>
            <person name="Lindquist E."/>
            <person name="Dehal P."/>
            <person name="Shapiro H."/>
            <person name="Jin Y.S."/>
            <person name="Passoth V."/>
            <person name="Richardson P.M."/>
        </authorList>
    </citation>
    <scope>NUCLEOTIDE SEQUENCE [LARGE SCALE GENOMIC DNA]</scope>
    <source>
        <strain evidence="3">ATCC 58785 / CBS 6054 / NBRC 10063 / NRRL Y-11545</strain>
    </source>
</reference>
<sequence>MSEQDRKARLAALRKKRHSKDNEISSASQDAKRHKPEQHEESSHIEEPSIKLEQEEKSAETASTAPTLILPNTDIVEAVAPDIQDGVLRKAETAASEGLLTSAVNTRQKHIYTADLLEELAPYLRRAKTKTDRAIFGIVQKKYEESKLI</sequence>
<accession>A3LW36</accession>
<dbReference type="KEGG" id="pic:PICST_32335"/>
<gene>
    <name evidence="2" type="ORF">PICST_32335</name>
</gene>
<dbReference type="AlphaFoldDB" id="A3LW36"/>
<keyword evidence="3" id="KW-1185">Reference proteome</keyword>
<dbReference type="GeneID" id="4839662"/>
<dbReference type="STRING" id="322104.A3LW36"/>
<name>A3LW36_PICST</name>
<organism evidence="2 3">
    <name type="scientific">Scheffersomyces stipitis (strain ATCC 58785 / CBS 6054 / NBRC 10063 / NRRL Y-11545)</name>
    <name type="common">Yeast</name>
    <name type="synonym">Pichia stipitis</name>
    <dbReference type="NCBI Taxonomy" id="322104"/>
    <lineage>
        <taxon>Eukaryota</taxon>
        <taxon>Fungi</taxon>
        <taxon>Dikarya</taxon>
        <taxon>Ascomycota</taxon>
        <taxon>Saccharomycotina</taxon>
        <taxon>Pichiomycetes</taxon>
        <taxon>Debaryomycetaceae</taxon>
        <taxon>Scheffersomyces</taxon>
    </lineage>
</organism>
<dbReference type="EMBL" id="CP000499">
    <property type="protein sequence ID" value="ABN66896.2"/>
    <property type="molecule type" value="Genomic_DNA"/>
</dbReference>
<dbReference type="eggNOG" id="ENOG502RQEA">
    <property type="taxonomic scope" value="Eukaryota"/>
</dbReference>
<dbReference type="Pfam" id="PF08315">
    <property type="entry name" value="cwf18"/>
    <property type="match status" value="1"/>
</dbReference>
<feature type="region of interest" description="Disordered" evidence="1">
    <location>
        <begin position="1"/>
        <end position="68"/>
    </location>
</feature>
<dbReference type="OMA" id="HESAYHS"/>
<proteinExistence type="predicted"/>